<gene>
    <name evidence="2" type="ORF">EPA93_07580</name>
</gene>
<evidence type="ECO:0000313" key="2">
    <source>
        <dbReference type="EMBL" id="QBD75875.1"/>
    </source>
</evidence>
<feature type="region of interest" description="Disordered" evidence="1">
    <location>
        <begin position="78"/>
        <end position="101"/>
    </location>
</feature>
<dbReference type="OrthoDB" id="1393708at2"/>
<organism evidence="2 3">
    <name type="scientific">Ktedonosporobacter rubrisoli</name>
    <dbReference type="NCBI Taxonomy" id="2509675"/>
    <lineage>
        <taxon>Bacteria</taxon>
        <taxon>Bacillati</taxon>
        <taxon>Chloroflexota</taxon>
        <taxon>Ktedonobacteria</taxon>
        <taxon>Ktedonobacterales</taxon>
        <taxon>Ktedonosporobacteraceae</taxon>
        <taxon>Ktedonosporobacter</taxon>
    </lineage>
</organism>
<name>A0A4P6JL24_KTERU</name>
<reference evidence="2 3" key="1">
    <citation type="submission" date="2019-01" db="EMBL/GenBank/DDBJ databases">
        <title>Ktedonosporobacter rubrisoli SCAWS-G2.</title>
        <authorList>
            <person name="Huang Y."/>
            <person name="Yan B."/>
        </authorList>
    </citation>
    <scope>NUCLEOTIDE SEQUENCE [LARGE SCALE GENOMIC DNA]</scope>
    <source>
        <strain evidence="2 3">SCAWS-G2</strain>
    </source>
</reference>
<accession>A0A4P6JL24</accession>
<evidence type="ECO:0000256" key="1">
    <source>
        <dbReference type="SAM" id="MobiDB-lite"/>
    </source>
</evidence>
<dbReference type="EMBL" id="CP035758">
    <property type="protein sequence ID" value="QBD75875.1"/>
    <property type="molecule type" value="Genomic_DNA"/>
</dbReference>
<protein>
    <submittedName>
        <fullName evidence="2">Uncharacterized protein</fullName>
    </submittedName>
</protein>
<evidence type="ECO:0000313" key="3">
    <source>
        <dbReference type="Proteomes" id="UP000290365"/>
    </source>
</evidence>
<dbReference type="Proteomes" id="UP000290365">
    <property type="component" value="Chromosome"/>
</dbReference>
<dbReference type="KEGG" id="kbs:EPA93_07580"/>
<dbReference type="RefSeq" id="WP_129886472.1">
    <property type="nucleotide sequence ID" value="NZ_CP035758.1"/>
</dbReference>
<sequence>MSLTGIWNINIATPIGTQSVELELAESNGVVAGIARGNAETTPLLEPRLENNRLTWKQSITRPLRLNLTFDVIIDGDTLSGTSRAGKLPPSKVSGQRAIGE</sequence>
<dbReference type="AlphaFoldDB" id="A0A4P6JL24"/>
<proteinExistence type="predicted"/>
<keyword evidence="3" id="KW-1185">Reference proteome</keyword>